<dbReference type="Proteomes" id="UP000077266">
    <property type="component" value="Unassembled WGS sequence"/>
</dbReference>
<organism evidence="1 2">
    <name type="scientific">Exidia glandulosa HHB12029</name>
    <dbReference type="NCBI Taxonomy" id="1314781"/>
    <lineage>
        <taxon>Eukaryota</taxon>
        <taxon>Fungi</taxon>
        <taxon>Dikarya</taxon>
        <taxon>Basidiomycota</taxon>
        <taxon>Agaricomycotina</taxon>
        <taxon>Agaricomycetes</taxon>
        <taxon>Auriculariales</taxon>
        <taxon>Exidiaceae</taxon>
        <taxon>Exidia</taxon>
    </lineage>
</organism>
<dbReference type="EMBL" id="KV425965">
    <property type="protein sequence ID" value="KZV94960.1"/>
    <property type="molecule type" value="Genomic_DNA"/>
</dbReference>
<evidence type="ECO:0000313" key="2">
    <source>
        <dbReference type="Proteomes" id="UP000077266"/>
    </source>
</evidence>
<keyword evidence="2" id="KW-1185">Reference proteome</keyword>
<evidence type="ECO:0000313" key="1">
    <source>
        <dbReference type="EMBL" id="KZV94960.1"/>
    </source>
</evidence>
<name>A0A165JK61_EXIGL</name>
<protein>
    <submittedName>
        <fullName evidence="1">Uncharacterized protein</fullName>
    </submittedName>
</protein>
<accession>A0A165JK61</accession>
<dbReference type="InParanoid" id="A0A165JK61"/>
<reference evidence="1 2" key="1">
    <citation type="journal article" date="2016" name="Mol. Biol. Evol.">
        <title>Comparative Genomics of Early-Diverging Mushroom-Forming Fungi Provides Insights into the Origins of Lignocellulose Decay Capabilities.</title>
        <authorList>
            <person name="Nagy L.G."/>
            <person name="Riley R."/>
            <person name="Tritt A."/>
            <person name="Adam C."/>
            <person name="Daum C."/>
            <person name="Floudas D."/>
            <person name="Sun H."/>
            <person name="Yadav J.S."/>
            <person name="Pangilinan J."/>
            <person name="Larsson K.H."/>
            <person name="Matsuura K."/>
            <person name="Barry K."/>
            <person name="Labutti K."/>
            <person name="Kuo R."/>
            <person name="Ohm R.A."/>
            <person name="Bhattacharya S.S."/>
            <person name="Shirouzu T."/>
            <person name="Yoshinaga Y."/>
            <person name="Martin F.M."/>
            <person name="Grigoriev I.V."/>
            <person name="Hibbett D.S."/>
        </authorList>
    </citation>
    <scope>NUCLEOTIDE SEQUENCE [LARGE SCALE GENOMIC DNA]</scope>
    <source>
        <strain evidence="1 2">HHB12029</strain>
    </source>
</reference>
<gene>
    <name evidence="1" type="ORF">EXIGLDRAFT_494628</name>
</gene>
<dbReference type="AlphaFoldDB" id="A0A165JK61"/>
<sequence length="114" mass="13737">MLLQRTERARAERRTRRAERRISLQDMQPYDQRTFKKRFLLALIRSTALYDDEVEDDNTNASDDEDHLEAEAQRRSVFLLYRRVYLYVRAGIRRAWTALRRFVSLRGSEPKDSL</sequence>
<proteinExistence type="predicted"/>